<dbReference type="STRING" id="429701.A0A2G9IA24"/>
<dbReference type="GO" id="GO:0031573">
    <property type="term" value="P:mitotic intra-S DNA damage checkpoint signaling"/>
    <property type="evidence" value="ECO:0007669"/>
    <property type="project" value="TreeGrafter"/>
</dbReference>
<dbReference type="EMBL" id="NKXS01000071">
    <property type="protein sequence ID" value="PIN26603.1"/>
    <property type="molecule type" value="Genomic_DNA"/>
</dbReference>
<evidence type="ECO:0000313" key="7">
    <source>
        <dbReference type="EMBL" id="PIN26603.1"/>
    </source>
</evidence>
<feature type="region of interest" description="Disordered" evidence="6">
    <location>
        <begin position="872"/>
        <end position="896"/>
    </location>
</feature>
<evidence type="ECO:0000256" key="4">
    <source>
        <dbReference type="ARBA" id="ARBA00023242"/>
    </source>
</evidence>
<dbReference type="InterPro" id="IPR029448">
    <property type="entry name" value="FANCD2"/>
</dbReference>
<comment type="caution">
    <text evidence="7">The sequence shown here is derived from an EMBL/GenBank/DDBJ whole genome shotgun (WGS) entry which is preliminary data.</text>
</comment>
<dbReference type="GO" id="GO:0070182">
    <property type="term" value="F:DNA polymerase binding"/>
    <property type="evidence" value="ECO:0007669"/>
    <property type="project" value="TreeGrafter"/>
</dbReference>
<keyword evidence="8" id="KW-1185">Reference proteome</keyword>
<keyword evidence="4" id="KW-0539">Nucleus</keyword>
<evidence type="ECO:0008006" key="9">
    <source>
        <dbReference type="Google" id="ProtNLM"/>
    </source>
</evidence>
<dbReference type="AlphaFoldDB" id="A0A2G9IA24"/>
<dbReference type="GO" id="GO:0007129">
    <property type="term" value="P:homologous chromosome pairing at meiosis"/>
    <property type="evidence" value="ECO:0007669"/>
    <property type="project" value="TreeGrafter"/>
</dbReference>
<name>A0A2G9IA24_9LAMI</name>
<keyword evidence="3" id="KW-0832">Ubl conjugation</keyword>
<evidence type="ECO:0000256" key="1">
    <source>
        <dbReference type="ARBA" id="ARBA00004123"/>
    </source>
</evidence>
<dbReference type="GO" id="GO:1990918">
    <property type="term" value="P:double-strand break repair involved in meiotic recombination"/>
    <property type="evidence" value="ECO:0007669"/>
    <property type="project" value="TreeGrafter"/>
</dbReference>
<proteinExistence type="inferred from homology"/>
<dbReference type="GO" id="GO:0005634">
    <property type="term" value="C:nucleus"/>
    <property type="evidence" value="ECO:0007669"/>
    <property type="project" value="UniProtKB-SubCell"/>
</dbReference>
<evidence type="ECO:0000256" key="2">
    <source>
        <dbReference type="ARBA" id="ARBA00022499"/>
    </source>
</evidence>
<accession>A0A2G9IA24</accession>
<feature type="compositionally biased region" description="Basic residues" evidence="6">
    <location>
        <begin position="1"/>
        <end position="11"/>
    </location>
</feature>
<evidence type="ECO:0000256" key="6">
    <source>
        <dbReference type="SAM" id="MobiDB-lite"/>
    </source>
</evidence>
<evidence type="ECO:0000313" key="8">
    <source>
        <dbReference type="Proteomes" id="UP000231279"/>
    </source>
</evidence>
<feature type="region of interest" description="Disordered" evidence="6">
    <location>
        <begin position="1"/>
        <end position="53"/>
    </location>
</feature>
<dbReference type="PANTHER" id="PTHR32086">
    <property type="entry name" value="FANCONI ANEMIA GROUP D2 PROTEIN"/>
    <property type="match status" value="1"/>
</dbReference>
<dbReference type="Proteomes" id="UP000231279">
    <property type="component" value="Unassembled WGS sequence"/>
</dbReference>
<protein>
    <recommendedName>
        <fullName evidence="9">Fanconi anemia group D2 protein homolog</fullName>
    </recommendedName>
</protein>
<evidence type="ECO:0000256" key="5">
    <source>
        <dbReference type="ARBA" id="ARBA00093456"/>
    </source>
</evidence>
<dbReference type="Pfam" id="PF14631">
    <property type="entry name" value="FancD2"/>
    <property type="match status" value="1"/>
</dbReference>
<organism evidence="7 8">
    <name type="scientific">Handroanthus impetiginosus</name>
    <dbReference type="NCBI Taxonomy" id="429701"/>
    <lineage>
        <taxon>Eukaryota</taxon>
        <taxon>Viridiplantae</taxon>
        <taxon>Streptophyta</taxon>
        <taxon>Embryophyta</taxon>
        <taxon>Tracheophyta</taxon>
        <taxon>Spermatophyta</taxon>
        <taxon>Magnoliopsida</taxon>
        <taxon>eudicotyledons</taxon>
        <taxon>Gunneridae</taxon>
        <taxon>Pentapetalae</taxon>
        <taxon>asterids</taxon>
        <taxon>lamiids</taxon>
        <taxon>Lamiales</taxon>
        <taxon>Bignoniaceae</taxon>
        <taxon>Crescentiina</taxon>
        <taxon>Tabebuia alliance</taxon>
        <taxon>Handroanthus</taxon>
    </lineage>
</organism>
<feature type="compositionally biased region" description="Polar residues" evidence="6">
    <location>
        <begin position="872"/>
        <end position="893"/>
    </location>
</feature>
<comment type="subcellular location">
    <subcellularLocation>
        <location evidence="1">Nucleus</location>
    </subcellularLocation>
</comment>
<evidence type="ECO:0000256" key="3">
    <source>
        <dbReference type="ARBA" id="ARBA00022843"/>
    </source>
</evidence>
<gene>
    <name evidence="7" type="ORF">CDL12_00633</name>
</gene>
<dbReference type="GO" id="GO:0036297">
    <property type="term" value="P:interstrand cross-link repair"/>
    <property type="evidence" value="ECO:0007669"/>
    <property type="project" value="TreeGrafter"/>
</dbReference>
<dbReference type="GO" id="GO:0000793">
    <property type="term" value="C:condensed chromosome"/>
    <property type="evidence" value="ECO:0007669"/>
    <property type="project" value="TreeGrafter"/>
</dbReference>
<dbReference type="PANTHER" id="PTHR32086:SF0">
    <property type="entry name" value="FANCONI ANEMIA GROUP D2 PROTEIN"/>
    <property type="match status" value="1"/>
</dbReference>
<reference evidence="8" key="1">
    <citation type="journal article" date="2018" name="Gigascience">
        <title>Genome assembly of the Pink Ipe (Handroanthus impetiginosus, Bignoniaceae), a highly valued, ecologically keystone Neotropical timber forest tree.</title>
        <authorList>
            <person name="Silva-Junior O.B."/>
            <person name="Grattapaglia D."/>
            <person name="Novaes E."/>
            <person name="Collevatti R.G."/>
        </authorList>
    </citation>
    <scope>NUCLEOTIDE SEQUENCE [LARGE SCALE GENOMIC DNA]</scope>
    <source>
        <strain evidence="8">cv. UFG-1</strain>
    </source>
</reference>
<comment type="similarity">
    <text evidence="5">Belongs to the Fanconi anemia protein FANCD2 family.</text>
</comment>
<dbReference type="OrthoDB" id="27031at2759"/>
<feature type="region of interest" description="Disordered" evidence="6">
    <location>
        <begin position="916"/>
        <end position="941"/>
    </location>
</feature>
<sequence>MLRKRPSKSKHPFVPPFAQPNKLLKPTAAADAAAAQSEPASSSASVESGTTPVPPSISPIDKIVAVLAEAGCTLINPVGPPCLPSDLYKFRQRLDGMFSQDSSLRSHFLKGFSDYISSTNNLRRVLLPCHRDGFGSIRSESLVRILLLVKSIQLDFLDMLLEKLPEYFDPDPPGGGCGLSSALRLDDDVARLILNQFRWLDFLVDSEAFAEKLLQVLSICPHHLKKEIIGSLPEMIGDQNNKTVVNSLQQMLEEDSSIIVPVLDSFSNLNLDDLLQDQVIMVALSCIRTIDMEHMPYLLRFLLLSAKASNARRIISHIREQLKFVGVSHKRATENSKLKGKSVVDNAEASVLDSLRCGLRFKNMLCVELLKELKSLEEARDHKVIDIWLLTLVFMNNESLQKSVEKLFKKKVLEGCFQDHMFDQCIHGIKDLPKDYLPTYLSFSAYLLACKEQRAQEFGIHMYICLFEEYCDAYSRQEVLGALLTHVGSGIHFEVSAALDAMVILASKKSRELISLSSHITGILDYLESFTVESLRKVYEVFIRLAVSAQSSGQPYGCSVANELLMILRKQINNSDLMYKKMGLIGTLKIVSYIADTNNMSLPPLSQRSNYEEAVELLKISLDSCKQLPLPLILFYEELASTLQSKTLHPTIMDWVGKQVGEFESTYLSDLDCGNLVGRDLSCGLEGELWMNLDGDISPICLNILPLVFPSSRSTSPLQVLPTKFVLLSVVERLANQGSLGGIDALLGCPFHLPSSKLFSQPSWQTLMAKQKQIAILSLYYAANWMRELLNAFSTQVGGCDTGSQATKEDIILKLLKRLRNLVFVECLLDNCLKQHPVLLPELYPHLEPSPVTELDCMGDLEKRSRCLKGSECSSQNKKRNTGNSSSPSANSNMEEKLRQPKIVDIWRKAGAIPSQETPKEDLSVISPRTRQSQSAEDHADISNIQQRIEISTPAKCLEAQKYKFRPLSVHCLSILACLEVCIWLALL</sequence>
<feature type="compositionally biased region" description="Low complexity" evidence="6">
    <location>
        <begin position="28"/>
        <end position="45"/>
    </location>
</feature>
<keyword evidence="2" id="KW-1017">Isopeptide bond</keyword>